<sequence>MSASYRKDRTIIVGLCKAPPNLSKEAFESKVGEFINTAVALPASQKSNIIKLEAIFQNRLLDEHLKSLGLPGATPGVCWIAELETDSNAVELMQDPECARLVREAEEFGYCTGTTIFSADIVTKIEPDVPLSPDRNLTRGMAALKVPAHLSAEEFREKLEGIVDRFLALPIAEEKALKYSMYIPNENFSTNFRALGFPAPEPVVVVILDTDTEQSLVEMTTDSTVKTLVADAIRDLSIHLDSWIFSADVVTKIDNS</sequence>
<proteinExistence type="predicted"/>
<evidence type="ECO:0000313" key="1">
    <source>
        <dbReference type="EMBL" id="KAF7348876.1"/>
    </source>
</evidence>
<dbReference type="OrthoDB" id="2850897at2759"/>
<reference evidence="1" key="1">
    <citation type="submission" date="2020-05" db="EMBL/GenBank/DDBJ databases">
        <title>Mycena genomes resolve the evolution of fungal bioluminescence.</title>
        <authorList>
            <person name="Tsai I.J."/>
        </authorList>
    </citation>
    <scope>NUCLEOTIDE SEQUENCE</scope>
    <source>
        <strain evidence="1">CCC161011</strain>
    </source>
</reference>
<organism evidence="1 2">
    <name type="scientific">Mycena venus</name>
    <dbReference type="NCBI Taxonomy" id="2733690"/>
    <lineage>
        <taxon>Eukaryota</taxon>
        <taxon>Fungi</taxon>
        <taxon>Dikarya</taxon>
        <taxon>Basidiomycota</taxon>
        <taxon>Agaricomycotina</taxon>
        <taxon>Agaricomycetes</taxon>
        <taxon>Agaricomycetidae</taxon>
        <taxon>Agaricales</taxon>
        <taxon>Marasmiineae</taxon>
        <taxon>Mycenaceae</taxon>
        <taxon>Mycena</taxon>
    </lineage>
</organism>
<gene>
    <name evidence="1" type="ORF">MVEN_01407700</name>
</gene>
<evidence type="ECO:0000313" key="2">
    <source>
        <dbReference type="Proteomes" id="UP000620124"/>
    </source>
</evidence>
<accession>A0A8H6XYT4</accession>
<dbReference type="Proteomes" id="UP000620124">
    <property type="component" value="Unassembled WGS sequence"/>
</dbReference>
<dbReference type="AlphaFoldDB" id="A0A8H6XYT4"/>
<comment type="caution">
    <text evidence="1">The sequence shown here is derived from an EMBL/GenBank/DDBJ whole genome shotgun (WGS) entry which is preliminary data.</text>
</comment>
<dbReference type="EMBL" id="JACAZI010000011">
    <property type="protein sequence ID" value="KAF7348876.1"/>
    <property type="molecule type" value="Genomic_DNA"/>
</dbReference>
<protein>
    <submittedName>
        <fullName evidence="1">Uncharacterized protein</fullName>
    </submittedName>
</protein>
<name>A0A8H6XYT4_9AGAR</name>
<keyword evidence="2" id="KW-1185">Reference proteome</keyword>